<name>A0ABN4YE92_9GAMM</name>
<dbReference type="Proteomes" id="UP000191820">
    <property type="component" value="Chromosome"/>
</dbReference>
<gene>
    <name evidence="1" type="ORF">SJ2017_0681</name>
</gene>
<organism evidence="1 2">
    <name type="scientific">Shewanella japonica</name>
    <dbReference type="NCBI Taxonomy" id="93973"/>
    <lineage>
        <taxon>Bacteria</taxon>
        <taxon>Pseudomonadati</taxon>
        <taxon>Pseudomonadota</taxon>
        <taxon>Gammaproteobacteria</taxon>
        <taxon>Alteromonadales</taxon>
        <taxon>Shewanellaceae</taxon>
        <taxon>Shewanella</taxon>
    </lineage>
</organism>
<protein>
    <submittedName>
        <fullName evidence="1">Uncharacterized protein</fullName>
    </submittedName>
</protein>
<proteinExistence type="predicted"/>
<sequence length="76" mass="8657">MKHYFSGIIQYTCMTAVLLYGLGWIKGESLADELSIDDSGYALLQDSLTRQIPFYELGIVAGFEKRQIRNNTYKSN</sequence>
<evidence type="ECO:0000313" key="1">
    <source>
        <dbReference type="EMBL" id="ARD21018.1"/>
    </source>
</evidence>
<reference evidence="1 2" key="1">
    <citation type="submission" date="2017-03" db="EMBL/GenBank/DDBJ databases">
        <title>Genome sequencing of Shewanella japonica KCTC 22435.</title>
        <authorList>
            <person name="Kim K.M."/>
        </authorList>
    </citation>
    <scope>NUCLEOTIDE SEQUENCE [LARGE SCALE GENOMIC DNA]</scope>
    <source>
        <strain evidence="1 2">KCTC 22435</strain>
    </source>
</reference>
<accession>A0ABN4YE92</accession>
<dbReference type="RefSeq" id="WP_055022687.1">
    <property type="nucleotide sequence ID" value="NZ_CP020472.1"/>
</dbReference>
<keyword evidence="2" id="KW-1185">Reference proteome</keyword>
<dbReference type="EMBL" id="CP020472">
    <property type="protein sequence ID" value="ARD21018.1"/>
    <property type="molecule type" value="Genomic_DNA"/>
</dbReference>
<evidence type="ECO:0000313" key="2">
    <source>
        <dbReference type="Proteomes" id="UP000191820"/>
    </source>
</evidence>